<keyword evidence="3" id="KW-1185">Reference proteome</keyword>
<dbReference type="SUPFAM" id="SSF55729">
    <property type="entry name" value="Acyl-CoA N-acyltransferases (Nat)"/>
    <property type="match status" value="1"/>
</dbReference>
<dbReference type="Pfam" id="PF13508">
    <property type="entry name" value="Acetyltransf_7"/>
    <property type="match status" value="1"/>
</dbReference>
<gene>
    <name evidence="2" type="ORF">SULPSESMR1_02400</name>
</gene>
<sequence length="163" mass="17821">MMIGPDFSRELRRGEEDEADALLRTAFDGPDEADLVRALRKAGAMAGESVTTWDGRIAGYYALSYMIAPKGWLCLAPVAVVPDRQRSGLGRQMMGMLVEWARLSETYVVVLGQVAFYEKAGFSHARAQGLTSPYPLEHTMIAGPGLDVPVVNLTYPKPFARLG</sequence>
<proteinExistence type="predicted"/>
<evidence type="ECO:0000313" key="3">
    <source>
        <dbReference type="Proteomes" id="UP000199754"/>
    </source>
</evidence>
<dbReference type="STRING" id="1402135.SAMN05444149_103470"/>
<dbReference type="InterPro" id="IPR000182">
    <property type="entry name" value="GNAT_dom"/>
</dbReference>
<keyword evidence="2" id="KW-0808">Transferase</keyword>
<feature type="domain" description="N-acetyltransferase" evidence="1">
    <location>
        <begin position="6"/>
        <end position="141"/>
    </location>
</feature>
<dbReference type="Gene3D" id="3.40.630.30">
    <property type="match status" value="1"/>
</dbReference>
<dbReference type="AlphaFoldDB" id="A0A221K2Y5"/>
<dbReference type="PROSITE" id="PS51186">
    <property type="entry name" value="GNAT"/>
    <property type="match status" value="1"/>
</dbReference>
<dbReference type="InterPro" id="IPR016181">
    <property type="entry name" value="Acyl_CoA_acyltransferase"/>
</dbReference>
<dbReference type="Proteomes" id="UP000199754">
    <property type="component" value="Chromosome"/>
</dbReference>
<dbReference type="GO" id="GO:0016747">
    <property type="term" value="F:acyltransferase activity, transferring groups other than amino-acyl groups"/>
    <property type="evidence" value="ECO:0007669"/>
    <property type="project" value="InterPro"/>
</dbReference>
<dbReference type="RefSeq" id="WP_240311466.1">
    <property type="nucleotide sequence ID" value="NZ_CP022415.1"/>
</dbReference>
<protein>
    <submittedName>
        <fullName evidence="2">Acetyltransferase (GNAT) family protein</fullName>
    </submittedName>
</protein>
<dbReference type="EMBL" id="CP022415">
    <property type="protein sequence ID" value="ASM73197.1"/>
    <property type="molecule type" value="Genomic_DNA"/>
</dbReference>
<dbReference type="CDD" id="cd04301">
    <property type="entry name" value="NAT_SF"/>
    <property type="match status" value="1"/>
</dbReference>
<organism evidence="2 3">
    <name type="scientific">Pseudosulfitobacter pseudonitzschiae</name>
    <dbReference type="NCBI Taxonomy" id="1402135"/>
    <lineage>
        <taxon>Bacteria</taxon>
        <taxon>Pseudomonadati</taxon>
        <taxon>Pseudomonadota</taxon>
        <taxon>Alphaproteobacteria</taxon>
        <taxon>Rhodobacterales</taxon>
        <taxon>Roseobacteraceae</taxon>
        <taxon>Pseudosulfitobacter</taxon>
    </lineage>
</organism>
<evidence type="ECO:0000259" key="1">
    <source>
        <dbReference type="PROSITE" id="PS51186"/>
    </source>
</evidence>
<reference evidence="2 3" key="1">
    <citation type="submission" date="2017-07" db="EMBL/GenBank/DDBJ databases">
        <title>Genome Sequence of Sulfitobacter pseudonitzschiae Strain SMR1 Isolated from a culture of the Diatom Skeletonema marinoi.</title>
        <authorList>
            <person name="Topel M."/>
            <person name="Pinder M.I.M."/>
            <person name="Johansson O.N."/>
            <person name="Kourtchenko O."/>
            <person name="Godhe A."/>
            <person name="Clarke A.K."/>
        </authorList>
    </citation>
    <scope>NUCLEOTIDE SEQUENCE [LARGE SCALE GENOMIC DNA]</scope>
    <source>
        <strain evidence="2 3">SMR1</strain>
    </source>
</reference>
<dbReference type="KEGG" id="spse:SULPSESMR1_02400"/>
<name>A0A221K2Y5_9RHOB</name>
<evidence type="ECO:0000313" key="2">
    <source>
        <dbReference type="EMBL" id="ASM73197.1"/>
    </source>
</evidence>
<accession>A0A221K2Y5</accession>